<dbReference type="KEGG" id="slau:SLA_7187"/>
<sequence>MPTPGPDLTVRDLISRLSALDPDTPVRLAINPFFPMAHRLADVVLGEDLDGRSTAYLAEDPKAVQYGYLPRSAAEALTWMPPADPPTTTRRRLRAVTPLTPDEKERY</sequence>
<gene>
    <name evidence="2" type="ORF">SLA_7187</name>
</gene>
<organism evidence="2 3">
    <name type="scientific">Streptomyces laurentii</name>
    <dbReference type="NCBI Taxonomy" id="39478"/>
    <lineage>
        <taxon>Bacteria</taxon>
        <taxon>Bacillati</taxon>
        <taxon>Actinomycetota</taxon>
        <taxon>Actinomycetes</taxon>
        <taxon>Kitasatosporales</taxon>
        <taxon>Streptomycetaceae</taxon>
        <taxon>Streptomyces</taxon>
    </lineage>
</organism>
<evidence type="ECO:0000313" key="2">
    <source>
        <dbReference type="EMBL" id="BAU88053.1"/>
    </source>
</evidence>
<keyword evidence="3" id="KW-1185">Reference proteome</keyword>
<dbReference type="Proteomes" id="UP000217676">
    <property type="component" value="Chromosome"/>
</dbReference>
<evidence type="ECO:0000313" key="3">
    <source>
        <dbReference type="Proteomes" id="UP000217676"/>
    </source>
</evidence>
<dbReference type="EMBL" id="AP017424">
    <property type="protein sequence ID" value="BAU88053.1"/>
    <property type="molecule type" value="Genomic_DNA"/>
</dbReference>
<feature type="region of interest" description="Disordered" evidence="1">
    <location>
        <begin position="79"/>
        <end position="107"/>
    </location>
</feature>
<evidence type="ECO:0000256" key="1">
    <source>
        <dbReference type="SAM" id="MobiDB-lite"/>
    </source>
</evidence>
<dbReference type="AlphaFoldDB" id="A0A160PAB7"/>
<reference evidence="2 3" key="1">
    <citation type="journal article" date="2016" name="Genome Announc.">
        <title>Complete Genome Sequence of Thiostrepton-Producing Streptomyces laurentii ATCC 31255.</title>
        <authorList>
            <person name="Doi K."/>
            <person name="Fujino Y."/>
            <person name="Nagayoshi Y."/>
            <person name="Ohshima T."/>
            <person name="Ogata S."/>
        </authorList>
    </citation>
    <scope>NUCLEOTIDE SEQUENCE [LARGE SCALE GENOMIC DNA]</scope>
    <source>
        <strain evidence="2 3">ATCC 31255</strain>
    </source>
</reference>
<accession>A0A160PAB7</accession>
<name>A0A160PAB7_STRLU</name>
<proteinExistence type="predicted"/>
<protein>
    <submittedName>
        <fullName evidence="2">Uncharacterized protein</fullName>
    </submittedName>
</protein>